<dbReference type="InterPro" id="IPR010870">
    <property type="entry name" value="Porin_O/P"/>
</dbReference>
<dbReference type="STRING" id="582672.SAMN05216360_107250"/>
<protein>
    <submittedName>
        <fullName evidence="2">Phosphate-selective porin OprO and OprP</fullName>
    </submittedName>
</protein>
<gene>
    <name evidence="2" type="ORF">SAMN05216360_107250</name>
</gene>
<dbReference type="OrthoDB" id="7217987at2"/>
<dbReference type="InterPro" id="IPR023614">
    <property type="entry name" value="Porin_dom_sf"/>
</dbReference>
<feature type="signal peptide" evidence="1">
    <location>
        <begin position="1"/>
        <end position="23"/>
    </location>
</feature>
<evidence type="ECO:0000313" key="3">
    <source>
        <dbReference type="Proteomes" id="UP000198704"/>
    </source>
</evidence>
<proteinExistence type="predicted"/>
<dbReference type="Pfam" id="PF07396">
    <property type="entry name" value="Porin_O_P"/>
    <property type="match status" value="1"/>
</dbReference>
<evidence type="ECO:0000256" key="1">
    <source>
        <dbReference type="SAM" id="SignalP"/>
    </source>
</evidence>
<organism evidence="2 3">
    <name type="scientific">Methylobacterium phyllostachyos</name>
    <dbReference type="NCBI Taxonomy" id="582672"/>
    <lineage>
        <taxon>Bacteria</taxon>
        <taxon>Pseudomonadati</taxon>
        <taxon>Pseudomonadota</taxon>
        <taxon>Alphaproteobacteria</taxon>
        <taxon>Hyphomicrobiales</taxon>
        <taxon>Methylobacteriaceae</taxon>
        <taxon>Methylobacterium</taxon>
    </lineage>
</organism>
<feature type="chain" id="PRO_5011512697" evidence="1">
    <location>
        <begin position="24"/>
        <end position="427"/>
    </location>
</feature>
<reference evidence="3" key="1">
    <citation type="submission" date="2016-10" db="EMBL/GenBank/DDBJ databases">
        <authorList>
            <person name="Varghese N."/>
            <person name="Submissions S."/>
        </authorList>
    </citation>
    <scope>NUCLEOTIDE SEQUENCE [LARGE SCALE GENOMIC DNA]</scope>
    <source>
        <strain evidence="3">BL47</strain>
    </source>
</reference>
<dbReference type="EMBL" id="FNHS01000007">
    <property type="protein sequence ID" value="SDN34197.1"/>
    <property type="molecule type" value="Genomic_DNA"/>
</dbReference>
<dbReference type="AlphaFoldDB" id="A0A1H0AL55"/>
<keyword evidence="1" id="KW-0732">Signal</keyword>
<name>A0A1H0AL55_9HYPH</name>
<dbReference type="PROSITE" id="PS51257">
    <property type="entry name" value="PROKAR_LIPOPROTEIN"/>
    <property type="match status" value="1"/>
</dbReference>
<dbReference type="RefSeq" id="WP_091716423.1">
    <property type="nucleotide sequence ID" value="NZ_FNHS01000007.1"/>
</dbReference>
<dbReference type="Gene3D" id="2.40.160.10">
    <property type="entry name" value="Porin"/>
    <property type="match status" value="1"/>
</dbReference>
<dbReference type="Proteomes" id="UP000198704">
    <property type="component" value="Unassembled WGS sequence"/>
</dbReference>
<evidence type="ECO:0000313" key="2">
    <source>
        <dbReference type="EMBL" id="SDN34197.1"/>
    </source>
</evidence>
<dbReference type="SUPFAM" id="SSF56935">
    <property type="entry name" value="Porins"/>
    <property type="match status" value="1"/>
</dbReference>
<sequence>MIRARPAPTFLAATLACIAPARAGDAFEGMAGPYGERLRYDEKGLSLTFPEPDVSLQIGGRLHIDAGGALFSRPGLPEAFPDHVAVRRSWIEPTLTIGRDWLIAFQYDFSDPVLPINDAFVAWKGLPDTIVTLGNMKVPLSLEWLQSNNDTLFVERSGANALVPERRFGVAVGRNGQAWTAVAGVFANAASNGIAGDGVAVGGRATVAPILEERETLHLGLAVIDRRRSRSDGAFSFSAPAGSALFERQLVDTGDLPDAARVTRLGAEFAYRRGPFLLQAEYIRAALQPFAGPGMATSVLGFQGGYVEAAWVLNGEGRGYTRAPQGGTTYATFKGVAVAEGQRVSRGGTGVFELAARYSAIDLDTRGFRGGLEQDVTLGLSWYPEPNLRLIANYVHGRVRPGDAQSETYGTAPFSVDTIIGRLQIYW</sequence>
<keyword evidence="3" id="KW-1185">Reference proteome</keyword>
<accession>A0A1H0AL55</accession>